<accession>A0ABT7TRG3</accession>
<comment type="caution">
    <text evidence="1">The sequence shown here is derived from an EMBL/GenBank/DDBJ whole genome shotgun (WGS) entry which is preliminary data.</text>
</comment>
<organism evidence="1 2">
    <name type="scientific">Curtobacterium caseinilyticum</name>
    <dbReference type="NCBI Taxonomy" id="3055137"/>
    <lineage>
        <taxon>Bacteria</taxon>
        <taxon>Bacillati</taxon>
        <taxon>Actinomycetota</taxon>
        <taxon>Actinomycetes</taxon>
        <taxon>Micrococcales</taxon>
        <taxon>Microbacteriaceae</taxon>
        <taxon>Curtobacterium</taxon>
    </lineage>
</organism>
<dbReference type="RefSeq" id="WP_289473213.1">
    <property type="nucleotide sequence ID" value="NZ_JAUCMN010000004.1"/>
</dbReference>
<sequence length="157" mass="17187">MSGTDVLDQLFTTPARTDDDVVALVTGVVGRPLRRQCWVLFLDERALPVPFLLPVSDLPLQPDEHVDDLATLVAEVCADNSAAEVVLVWERPGETELFPVDWEWIDACACAFAEHAVRVRGQVVVHATGTAMVELDELEAEAEAEAEVEHGEQAVRS</sequence>
<dbReference type="EMBL" id="JAUCMN010000004">
    <property type="protein sequence ID" value="MDM7891434.1"/>
    <property type="molecule type" value="Genomic_DNA"/>
</dbReference>
<keyword evidence="2" id="KW-1185">Reference proteome</keyword>
<protein>
    <submittedName>
        <fullName evidence="1">Uncharacterized protein</fullName>
    </submittedName>
</protein>
<name>A0ABT7TRG3_9MICO</name>
<evidence type="ECO:0000313" key="1">
    <source>
        <dbReference type="EMBL" id="MDM7891434.1"/>
    </source>
</evidence>
<proteinExistence type="predicted"/>
<evidence type="ECO:0000313" key="2">
    <source>
        <dbReference type="Proteomes" id="UP001236404"/>
    </source>
</evidence>
<dbReference type="Proteomes" id="UP001236404">
    <property type="component" value="Unassembled WGS sequence"/>
</dbReference>
<reference evidence="1 2" key="1">
    <citation type="submission" date="2023-06" db="EMBL/GenBank/DDBJ databases">
        <authorList>
            <person name="Feng G."/>
            <person name="Li J."/>
            <person name="Zhu H."/>
        </authorList>
    </citation>
    <scope>NUCLEOTIDE SEQUENCE [LARGE SCALE GENOMIC DNA]</scope>
    <source>
        <strain evidence="1 2">RHCKG28</strain>
    </source>
</reference>
<gene>
    <name evidence="1" type="ORF">QUG93_07035</name>
</gene>